<organism evidence="3 4">
    <name type="scientific">Tengunoibacter tsumagoiensis</name>
    <dbReference type="NCBI Taxonomy" id="2014871"/>
    <lineage>
        <taxon>Bacteria</taxon>
        <taxon>Bacillati</taxon>
        <taxon>Chloroflexota</taxon>
        <taxon>Ktedonobacteria</taxon>
        <taxon>Ktedonobacterales</taxon>
        <taxon>Dictyobacteraceae</taxon>
        <taxon>Tengunoibacter</taxon>
    </lineage>
</organism>
<dbReference type="Pfam" id="PF14232">
    <property type="entry name" value="DUF4334"/>
    <property type="match status" value="1"/>
</dbReference>
<feature type="domain" description="GXWXG" evidence="1">
    <location>
        <begin position="27"/>
        <end position="84"/>
    </location>
</feature>
<evidence type="ECO:0000259" key="2">
    <source>
        <dbReference type="Pfam" id="PF14232"/>
    </source>
</evidence>
<dbReference type="AlphaFoldDB" id="A0A402A716"/>
<comment type="caution">
    <text evidence="3">The sequence shown here is derived from an EMBL/GenBank/DDBJ whole genome shotgun (WGS) entry which is preliminary data.</text>
</comment>
<proteinExistence type="predicted"/>
<reference evidence="4" key="1">
    <citation type="submission" date="2018-12" db="EMBL/GenBank/DDBJ databases">
        <title>Tengunoibacter tsumagoiensis gen. nov., sp. nov., Dictyobacter kobayashii sp. nov., D. alpinus sp. nov., and D. joshuensis sp. nov. and description of Dictyobacteraceae fam. nov. within the order Ktedonobacterales isolated from Tengu-no-mugimeshi.</title>
        <authorList>
            <person name="Wang C.M."/>
            <person name="Zheng Y."/>
            <person name="Sakai Y."/>
            <person name="Toyoda A."/>
            <person name="Minakuchi Y."/>
            <person name="Abe K."/>
            <person name="Yokota A."/>
            <person name="Yabe S."/>
        </authorList>
    </citation>
    <scope>NUCLEOTIDE SEQUENCE [LARGE SCALE GENOMIC DNA]</scope>
    <source>
        <strain evidence="4">Uno3</strain>
    </source>
</reference>
<feature type="domain" description="DUF4334" evidence="2">
    <location>
        <begin position="127"/>
        <end position="181"/>
    </location>
</feature>
<sequence>MSDMKPTDVLKARAYQDHMSLQEALELCDTLPCVEIDFLIGRWRGSEISTGHALDGLLKTFGWYGKEFIDPDHVHPLLFSDDRGQIFVLDPRRLPLSIGLKWRFLRKKLVRRLLLIGRLLLQTRKAKARVRMVEYRGKVSASMIYDDLPIYDTFRCIDDNTLLGVMDYKGMEQPFFFKLHRDSEAEKSLSF</sequence>
<protein>
    <recommendedName>
        <fullName evidence="5">DUF4334 domain-containing protein</fullName>
    </recommendedName>
</protein>
<dbReference type="InterPro" id="IPR025951">
    <property type="entry name" value="GXWXG_dom"/>
</dbReference>
<dbReference type="Pfam" id="PF14231">
    <property type="entry name" value="GXWXG"/>
    <property type="match status" value="1"/>
</dbReference>
<keyword evidence="4" id="KW-1185">Reference proteome</keyword>
<name>A0A402A716_9CHLR</name>
<dbReference type="Gene3D" id="2.40.128.580">
    <property type="entry name" value="GXWXG domain"/>
    <property type="match status" value="1"/>
</dbReference>
<accession>A0A402A716</accession>
<evidence type="ECO:0000259" key="1">
    <source>
        <dbReference type="Pfam" id="PF14231"/>
    </source>
</evidence>
<gene>
    <name evidence="3" type="ORF">KTT_47960</name>
</gene>
<evidence type="ECO:0000313" key="3">
    <source>
        <dbReference type="EMBL" id="GCE14937.1"/>
    </source>
</evidence>
<dbReference type="Proteomes" id="UP000287352">
    <property type="component" value="Unassembled WGS sequence"/>
</dbReference>
<dbReference type="OrthoDB" id="8905397at2"/>
<evidence type="ECO:0008006" key="5">
    <source>
        <dbReference type="Google" id="ProtNLM"/>
    </source>
</evidence>
<dbReference type="EMBL" id="BIFR01000002">
    <property type="protein sequence ID" value="GCE14937.1"/>
    <property type="molecule type" value="Genomic_DNA"/>
</dbReference>
<dbReference type="InterPro" id="IPR025568">
    <property type="entry name" value="DUF4334"/>
</dbReference>
<evidence type="ECO:0000313" key="4">
    <source>
        <dbReference type="Proteomes" id="UP000287352"/>
    </source>
</evidence>